<keyword evidence="3 5" id="KW-0221">Differentiation</keyword>
<evidence type="ECO:0000313" key="7">
    <source>
        <dbReference type="Proteomes" id="UP000694864"/>
    </source>
</evidence>
<evidence type="ECO:0000256" key="2">
    <source>
        <dbReference type="ARBA" id="ARBA00022473"/>
    </source>
</evidence>
<dbReference type="GeneID" id="104759598"/>
<feature type="region of interest" description="Disordered" evidence="6">
    <location>
        <begin position="452"/>
        <end position="471"/>
    </location>
</feature>
<reference evidence="7" key="1">
    <citation type="journal article" date="2014" name="Nat. Commun.">
        <title>The emerging biofuel crop Camelina sativa retains a highly undifferentiated hexaploid genome structure.</title>
        <authorList>
            <person name="Kagale S."/>
            <person name="Koh C."/>
            <person name="Nixon J."/>
            <person name="Bollina V."/>
            <person name="Clarke W.E."/>
            <person name="Tuteja R."/>
            <person name="Spillane C."/>
            <person name="Robinson S.J."/>
            <person name="Links M.G."/>
            <person name="Clarke C."/>
            <person name="Higgins E.E."/>
            <person name="Huebert T."/>
            <person name="Sharpe A.G."/>
            <person name="Parkin I.A."/>
        </authorList>
    </citation>
    <scope>NUCLEOTIDE SEQUENCE [LARGE SCALE GENOMIC DNA]</scope>
    <source>
        <strain evidence="7">cv. DH55</strain>
    </source>
</reference>
<dbReference type="RefSeq" id="XP_019094673.1">
    <property type="nucleotide sequence ID" value="XM_019239128.1"/>
</dbReference>
<keyword evidence="7" id="KW-1185">Reference proteome</keyword>
<sequence>MKAPESIGASINQIDEKKQNLKKAFDDLQAHRPLLSPSFNLSWSEIDSHFSSLQSSLLDRFRLLQSAAPPPDSGKIETATAETSLVWPELRKFCEKNDGIGLGKYMIDNSKKRLSINLELRDAIRCSENPAALVLDAIEGSYHFSSSSSSIGLRRIFVLLLEDLIEINANLTNDLRERARTLAYNWKSSIGNKPSEALAFLHLVAAFELGSLFSNEELCDYIFLISKYKQVTTISKKIGLDRKKIAELIKKLLHTGRLLVAVKFIYENEMTGEFEPVSILKTSLKNSRAAAKRVCAQGSYSLKAQNEATDKELSALRTVIKVVKEKSLESEFVEEKLEECVKELEDQKAQRRRATKFTTPANNTQQPQQQVDNKRPRVANGATTGYKLTVPPLSQQQPPLLPNPSHGVQVNQYGLSSSMLPGVAVPYGNPLAPFGSVPVPGPASQPVYFEQQTGYGGYGMPPQYHPPYYSQ</sequence>
<gene>
    <name evidence="8" type="primary">LOC104759598</name>
</gene>
<proteinExistence type="inferred from homology"/>
<feature type="region of interest" description="Disordered" evidence="6">
    <location>
        <begin position="351"/>
        <end position="376"/>
    </location>
</feature>
<organism evidence="7 8">
    <name type="scientific">Camelina sativa</name>
    <name type="common">False flax</name>
    <name type="synonym">Myagrum sativum</name>
    <dbReference type="NCBI Taxonomy" id="90675"/>
    <lineage>
        <taxon>Eukaryota</taxon>
        <taxon>Viridiplantae</taxon>
        <taxon>Streptophyta</taxon>
        <taxon>Embryophyta</taxon>
        <taxon>Tracheophyta</taxon>
        <taxon>Spermatophyta</taxon>
        <taxon>Magnoliopsida</taxon>
        <taxon>eudicotyledons</taxon>
        <taxon>Gunneridae</taxon>
        <taxon>Pentapetalae</taxon>
        <taxon>rosids</taxon>
        <taxon>malvids</taxon>
        <taxon>Brassicales</taxon>
        <taxon>Brassicaceae</taxon>
        <taxon>Camelineae</taxon>
        <taxon>Camelina</taxon>
    </lineage>
</organism>
<protein>
    <recommendedName>
        <fullName evidence="5">FRIGIDA-like protein</fullName>
    </recommendedName>
</protein>
<dbReference type="InterPro" id="IPR012474">
    <property type="entry name" value="Frigida"/>
</dbReference>
<comment type="similarity">
    <text evidence="1 5">Belongs to the Frigida family.</text>
</comment>
<dbReference type="Proteomes" id="UP000694864">
    <property type="component" value="Chromosome 17"/>
</dbReference>
<name>A0ABM1R6N5_CAMSA</name>
<keyword evidence="2 5" id="KW-0217">Developmental protein</keyword>
<reference evidence="8" key="2">
    <citation type="submission" date="2025-08" db="UniProtKB">
        <authorList>
            <consortium name="RefSeq"/>
        </authorList>
    </citation>
    <scope>IDENTIFICATION</scope>
    <source>
        <tissue evidence="8">Leaf</tissue>
    </source>
</reference>
<evidence type="ECO:0000256" key="4">
    <source>
        <dbReference type="ARBA" id="ARBA00023089"/>
    </source>
</evidence>
<feature type="compositionally biased region" description="Low complexity" evidence="6">
    <location>
        <begin position="358"/>
        <end position="370"/>
    </location>
</feature>
<evidence type="ECO:0000313" key="8">
    <source>
        <dbReference type="RefSeq" id="XP_019094673.1"/>
    </source>
</evidence>
<evidence type="ECO:0000256" key="1">
    <source>
        <dbReference type="ARBA" id="ARBA00008956"/>
    </source>
</evidence>
<dbReference type="Pfam" id="PF07899">
    <property type="entry name" value="Frigida"/>
    <property type="match status" value="1"/>
</dbReference>
<accession>A0ABM1R6N5</accession>
<keyword evidence="4 5" id="KW-0287">Flowering</keyword>
<dbReference type="PANTHER" id="PTHR31791:SF47">
    <property type="entry name" value="INACTIVE FRIGIDA-LIKE PROTEIN 2"/>
    <property type="match status" value="1"/>
</dbReference>
<evidence type="ECO:0000256" key="5">
    <source>
        <dbReference type="RuleBase" id="RU364012"/>
    </source>
</evidence>
<evidence type="ECO:0000256" key="3">
    <source>
        <dbReference type="ARBA" id="ARBA00022782"/>
    </source>
</evidence>
<evidence type="ECO:0000256" key="6">
    <source>
        <dbReference type="SAM" id="MobiDB-lite"/>
    </source>
</evidence>
<dbReference type="PANTHER" id="PTHR31791">
    <property type="entry name" value="FRIGIDA-LIKE PROTEIN 3-RELATED"/>
    <property type="match status" value="1"/>
</dbReference>